<proteinExistence type="predicted"/>
<name>A0A9X3ERU0_9BACT</name>
<dbReference type="AlphaFoldDB" id="A0A9X3ERU0"/>
<protein>
    <submittedName>
        <fullName evidence="1">Uncharacterized protein</fullName>
    </submittedName>
</protein>
<sequence length="63" mass="6196">MSVGRGGDPCTPRAVGAAMTASSVRAPCEPASAKSFTAELTVPQLGASFDGLAAAVLGRCSLE</sequence>
<organism evidence="1 2">
    <name type="scientific">Nannocystis pusilla</name>
    <dbReference type="NCBI Taxonomy" id="889268"/>
    <lineage>
        <taxon>Bacteria</taxon>
        <taxon>Pseudomonadati</taxon>
        <taxon>Myxococcota</taxon>
        <taxon>Polyangia</taxon>
        <taxon>Nannocystales</taxon>
        <taxon>Nannocystaceae</taxon>
        <taxon>Nannocystis</taxon>
    </lineage>
</organism>
<evidence type="ECO:0000313" key="1">
    <source>
        <dbReference type="EMBL" id="MCY1009167.1"/>
    </source>
</evidence>
<dbReference type="RefSeq" id="WP_267771825.1">
    <property type="nucleotide sequence ID" value="NZ_JAPNKE010000002.1"/>
</dbReference>
<evidence type="ECO:0000313" key="2">
    <source>
        <dbReference type="Proteomes" id="UP001150924"/>
    </source>
</evidence>
<dbReference type="EMBL" id="JAPNKE010000002">
    <property type="protein sequence ID" value="MCY1009167.1"/>
    <property type="molecule type" value="Genomic_DNA"/>
</dbReference>
<dbReference type="Proteomes" id="UP001150924">
    <property type="component" value="Unassembled WGS sequence"/>
</dbReference>
<comment type="caution">
    <text evidence="1">The sequence shown here is derived from an EMBL/GenBank/DDBJ whole genome shotgun (WGS) entry which is preliminary data.</text>
</comment>
<gene>
    <name evidence="1" type="ORF">OV079_27105</name>
</gene>
<keyword evidence="2" id="KW-1185">Reference proteome</keyword>
<accession>A0A9X3ERU0</accession>
<reference evidence="1" key="1">
    <citation type="submission" date="2022-11" db="EMBL/GenBank/DDBJ databases">
        <title>Minimal conservation of predation-associated metabolite biosynthetic gene clusters underscores biosynthetic potential of Myxococcota including descriptions for ten novel species: Archangium lansinium sp. nov., Myxococcus landrumus sp. nov., Nannocystis bai.</title>
        <authorList>
            <person name="Ahearne A."/>
            <person name="Stevens C."/>
            <person name="Phillips K."/>
        </authorList>
    </citation>
    <scope>NUCLEOTIDE SEQUENCE</scope>
    <source>
        <strain evidence="1">Na p29</strain>
    </source>
</reference>